<dbReference type="Pfam" id="PF04261">
    <property type="entry name" value="Dyp_perox_N"/>
    <property type="match status" value="1"/>
</dbReference>
<accession>A0ABY4FPX2</accession>
<sequence>MRTPGTDRIDAPRFGRRALLTGGAAGAGLGAALGAGAVLGIPALTGTEDAPDPAAAGFGGETLPCHGAHQAGVATAPTAHARYLAFALRPETDRAALARMFRILSDDIEGLASGEAPLADPEPELAARPARLTITVGVGPGLVDRVDPARRPAWLAPLPSFARDALDGRHDGGDLLCLVQADDPLAIAHAARMLARDLRSFAEPLWTQQGFRRARGAEPAGTTMRNLMGQVDGTVNPSPEDPDFADLVWCDGRASASDAADVSWLAGGTALVLRRIRMELDTWDRVDRPGREQTIGRTLADGAPLTGGTERSAADFDARTPHGLPVIPGYAHIRRAHSEDPAERIFRRSANYDADGEAGLVFACFQRDPLRQFVPIQRRLDELDLLNEWVTHTGSAVFAVLPGFAPGGVLGAALLA</sequence>
<evidence type="ECO:0000256" key="8">
    <source>
        <dbReference type="ARBA" id="ARBA00025737"/>
    </source>
</evidence>
<dbReference type="InterPro" id="IPR048328">
    <property type="entry name" value="Dyp_perox_C"/>
</dbReference>
<dbReference type="PROSITE" id="PS51318">
    <property type="entry name" value="TAT"/>
    <property type="match status" value="1"/>
</dbReference>
<dbReference type="InterPro" id="IPR048327">
    <property type="entry name" value="Dyp_perox_N"/>
</dbReference>
<proteinExistence type="inferred from homology"/>
<evidence type="ECO:0000256" key="3">
    <source>
        <dbReference type="ARBA" id="ARBA00022617"/>
    </source>
</evidence>
<keyword evidence="6" id="KW-0560">Oxidoreductase</keyword>
<comment type="cofactor">
    <cofactor evidence="1">
        <name>heme b</name>
        <dbReference type="ChEBI" id="CHEBI:60344"/>
    </cofactor>
</comment>
<dbReference type="GO" id="GO:0004601">
    <property type="term" value="F:peroxidase activity"/>
    <property type="evidence" value="ECO:0007669"/>
    <property type="project" value="UniProtKB-KW"/>
</dbReference>
<dbReference type="InterPro" id="IPR011008">
    <property type="entry name" value="Dimeric_a/b-barrel"/>
</dbReference>
<evidence type="ECO:0000256" key="7">
    <source>
        <dbReference type="ARBA" id="ARBA00023004"/>
    </source>
</evidence>
<keyword evidence="7" id="KW-0408">Iron</keyword>
<evidence type="ECO:0000313" key="11">
    <source>
        <dbReference type="EMBL" id="UOQ58259.1"/>
    </source>
</evidence>
<organism evidence="11 12">
    <name type="scientific">Leucobacter allii</name>
    <dbReference type="NCBI Taxonomy" id="2932247"/>
    <lineage>
        <taxon>Bacteria</taxon>
        <taxon>Bacillati</taxon>
        <taxon>Actinomycetota</taxon>
        <taxon>Actinomycetes</taxon>
        <taxon>Micrococcales</taxon>
        <taxon>Microbacteriaceae</taxon>
        <taxon>Leucobacter</taxon>
    </lineage>
</organism>
<dbReference type="NCBIfam" id="TIGR01413">
    <property type="entry name" value="Dyp_perox_fam"/>
    <property type="match status" value="1"/>
</dbReference>
<evidence type="ECO:0000256" key="2">
    <source>
        <dbReference type="ARBA" id="ARBA00022559"/>
    </source>
</evidence>
<keyword evidence="3" id="KW-0349">Heme</keyword>
<dbReference type="EMBL" id="CP095045">
    <property type="protein sequence ID" value="UOQ58259.1"/>
    <property type="molecule type" value="Genomic_DNA"/>
</dbReference>
<feature type="domain" description="Dyp-type peroxidase C-terminal" evidence="10">
    <location>
        <begin position="224"/>
        <end position="403"/>
    </location>
</feature>
<keyword evidence="5" id="KW-0732">Signal</keyword>
<evidence type="ECO:0000259" key="10">
    <source>
        <dbReference type="Pfam" id="PF20628"/>
    </source>
</evidence>
<evidence type="ECO:0000256" key="1">
    <source>
        <dbReference type="ARBA" id="ARBA00001970"/>
    </source>
</evidence>
<gene>
    <name evidence="11" type="ORF">MUN78_05285</name>
</gene>
<evidence type="ECO:0000259" key="9">
    <source>
        <dbReference type="Pfam" id="PF04261"/>
    </source>
</evidence>
<comment type="similarity">
    <text evidence="8">Belongs to the DyP-type peroxidase family.</text>
</comment>
<keyword evidence="12" id="KW-1185">Reference proteome</keyword>
<keyword evidence="2 11" id="KW-0575">Peroxidase</keyword>
<dbReference type="InterPro" id="IPR006311">
    <property type="entry name" value="TAT_signal"/>
</dbReference>
<dbReference type="RefSeq" id="WP_244729291.1">
    <property type="nucleotide sequence ID" value="NZ_CP095045.1"/>
</dbReference>
<dbReference type="Proteomes" id="UP000831786">
    <property type="component" value="Chromosome"/>
</dbReference>
<evidence type="ECO:0000256" key="4">
    <source>
        <dbReference type="ARBA" id="ARBA00022723"/>
    </source>
</evidence>
<feature type="domain" description="Dyp-type peroxidase N-terminal" evidence="9">
    <location>
        <begin position="70"/>
        <end position="212"/>
    </location>
</feature>
<dbReference type="PANTHER" id="PTHR30521:SF4">
    <property type="entry name" value="DEFERROCHELATASE"/>
    <property type="match status" value="1"/>
</dbReference>
<dbReference type="Pfam" id="PF20628">
    <property type="entry name" value="Dyp_perox_C"/>
    <property type="match status" value="1"/>
</dbReference>
<dbReference type="PANTHER" id="PTHR30521">
    <property type="entry name" value="DEFERROCHELATASE/PEROXIDASE"/>
    <property type="match status" value="1"/>
</dbReference>
<protein>
    <submittedName>
        <fullName evidence="11">Dyp-type peroxidase</fullName>
    </submittedName>
</protein>
<dbReference type="PROSITE" id="PS51404">
    <property type="entry name" value="DYP_PEROXIDASE"/>
    <property type="match status" value="1"/>
</dbReference>
<evidence type="ECO:0000256" key="5">
    <source>
        <dbReference type="ARBA" id="ARBA00022729"/>
    </source>
</evidence>
<keyword evidence="4" id="KW-0479">Metal-binding</keyword>
<dbReference type="SUPFAM" id="SSF54909">
    <property type="entry name" value="Dimeric alpha+beta barrel"/>
    <property type="match status" value="1"/>
</dbReference>
<evidence type="ECO:0000313" key="12">
    <source>
        <dbReference type="Proteomes" id="UP000831786"/>
    </source>
</evidence>
<evidence type="ECO:0000256" key="6">
    <source>
        <dbReference type="ARBA" id="ARBA00023002"/>
    </source>
</evidence>
<name>A0ABY4FPX2_9MICO</name>
<dbReference type="InterPro" id="IPR006314">
    <property type="entry name" value="Dyp_peroxidase"/>
</dbReference>
<reference evidence="11 12" key="1">
    <citation type="submission" date="2022-04" db="EMBL/GenBank/DDBJ databases">
        <title>Leucobacter sp. isolated from rhizosphere of garlic.</title>
        <authorList>
            <person name="Won M."/>
            <person name="Lee C.-M."/>
            <person name="Woen H.-Y."/>
            <person name="Kwon S.-W."/>
        </authorList>
    </citation>
    <scope>NUCLEOTIDE SEQUENCE [LARGE SCALE GENOMIC DNA]</scope>
    <source>
        <strain evidence="11 12">H21R-40</strain>
    </source>
</reference>